<feature type="region of interest" description="Disordered" evidence="1">
    <location>
        <begin position="45"/>
        <end position="67"/>
    </location>
</feature>
<keyword evidence="2" id="KW-0732">Signal</keyword>
<reference evidence="4" key="1">
    <citation type="journal article" date="2020" name="Genome Biol.">
        <title>Gamete binning: chromosome-level and haplotype-resolved genome assembly enabled by high-throughput single-cell sequencing of gamete genomes.</title>
        <authorList>
            <person name="Campoy J.A."/>
            <person name="Sun H."/>
            <person name="Goel M."/>
            <person name="Jiao W.-B."/>
            <person name="Folz-Donahue K."/>
            <person name="Wang N."/>
            <person name="Rubio M."/>
            <person name="Liu C."/>
            <person name="Kukat C."/>
            <person name="Ruiz D."/>
            <person name="Huettel B."/>
            <person name="Schneeberger K."/>
        </authorList>
    </citation>
    <scope>NUCLEOTIDE SEQUENCE [LARGE SCALE GENOMIC DNA]</scope>
    <source>
        <strain evidence="4">cv. Rojo Pasion</strain>
    </source>
</reference>
<dbReference type="EMBL" id="CAEKKB010000005">
    <property type="protein sequence ID" value="CAB4310603.1"/>
    <property type="molecule type" value="Genomic_DNA"/>
</dbReference>
<feature type="signal peptide" evidence="2">
    <location>
        <begin position="1"/>
        <end position="25"/>
    </location>
</feature>
<evidence type="ECO:0000256" key="1">
    <source>
        <dbReference type="SAM" id="MobiDB-lite"/>
    </source>
</evidence>
<evidence type="ECO:0008006" key="5">
    <source>
        <dbReference type="Google" id="ProtNLM"/>
    </source>
</evidence>
<dbReference type="OrthoDB" id="1748993at2759"/>
<name>A0A6J5XDQ2_PRUAR</name>
<evidence type="ECO:0000313" key="4">
    <source>
        <dbReference type="Proteomes" id="UP000507245"/>
    </source>
</evidence>
<evidence type="ECO:0000313" key="3">
    <source>
        <dbReference type="EMBL" id="CAB4310603.1"/>
    </source>
</evidence>
<dbReference type="Proteomes" id="UP000507245">
    <property type="component" value="Unassembled WGS sequence"/>
</dbReference>
<protein>
    <recommendedName>
        <fullName evidence="5">Retrotransposon gag domain-containing protein</fullName>
    </recommendedName>
</protein>
<gene>
    <name evidence="3" type="ORF">ORAREDHAP_LOCUS32550</name>
</gene>
<dbReference type="PANTHER" id="PTHR33223">
    <property type="entry name" value="CCHC-TYPE DOMAIN-CONTAINING PROTEIN"/>
    <property type="match status" value="1"/>
</dbReference>
<accession>A0A6J5XDQ2</accession>
<keyword evidence="4" id="KW-1185">Reference proteome</keyword>
<organism evidence="3 4">
    <name type="scientific">Prunus armeniaca</name>
    <name type="common">Apricot</name>
    <name type="synonym">Armeniaca vulgaris</name>
    <dbReference type="NCBI Taxonomy" id="36596"/>
    <lineage>
        <taxon>Eukaryota</taxon>
        <taxon>Viridiplantae</taxon>
        <taxon>Streptophyta</taxon>
        <taxon>Embryophyta</taxon>
        <taxon>Tracheophyta</taxon>
        <taxon>Spermatophyta</taxon>
        <taxon>Magnoliopsida</taxon>
        <taxon>eudicotyledons</taxon>
        <taxon>Gunneridae</taxon>
        <taxon>Pentapetalae</taxon>
        <taxon>rosids</taxon>
        <taxon>fabids</taxon>
        <taxon>Rosales</taxon>
        <taxon>Rosaceae</taxon>
        <taxon>Amygdaloideae</taxon>
        <taxon>Amygdaleae</taxon>
        <taxon>Prunus</taxon>
    </lineage>
</organism>
<evidence type="ECO:0000256" key="2">
    <source>
        <dbReference type="SAM" id="SignalP"/>
    </source>
</evidence>
<sequence>MRRTHGLHLTSSVGILLSLRTKAASLHLSEHQYERNQIMLRNWHLRKETPSGTTRRNAQRRRKKRLRSDRLKGLEEKMSRILKGVKDVQNLSNSLRAQNEILQENQAELAGQVHAQRELELTSTKSTGGASSLSTVVGAPGRNVTDARNILKEKKAWREHNKRLVMSLRKGTNQVSSEEAEEEVDGLTSKLRDLVTSELRSVWDRLGQVEKSKMPRVPEFIEEEIPLPYTQDLLKARVVGDSKAPKIPLYDGMTDPYDHLDNFLYAMEGRGVNETTKCRMFSTTLKGPAMSWFKRLAL</sequence>
<dbReference type="PANTHER" id="PTHR33223:SF10">
    <property type="entry name" value="AMINOTRANSFERASE-LIKE PLANT MOBILE DOMAIN-CONTAINING PROTEIN"/>
    <property type="match status" value="1"/>
</dbReference>
<dbReference type="AlphaFoldDB" id="A0A6J5XDQ2"/>
<feature type="chain" id="PRO_5027018489" description="Retrotransposon gag domain-containing protein" evidence="2">
    <location>
        <begin position="26"/>
        <end position="298"/>
    </location>
</feature>
<proteinExistence type="predicted"/>
<feature type="compositionally biased region" description="Basic residues" evidence="1">
    <location>
        <begin position="57"/>
        <end position="67"/>
    </location>
</feature>